<dbReference type="InterPro" id="IPR010419">
    <property type="entry name" value="CO_DH_gsu"/>
</dbReference>
<keyword evidence="2" id="KW-1185">Reference proteome</keyword>
<dbReference type="PANTHER" id="PTHR38588:SF1">
    <property type="entry name" value="BLL0334 PROTEIN"/>
    <property type="match status" value="1"/>
</dbReference>
<dbReference type="Proteomes" id="UP000070612">
    <property type="component" value="Unassembled WGS sequence"/>
</dbReference>
<reference evidence="1 2" key="1">
    <citation type="submission" date="2015-07" db="EMBL/GenBank/DDBJ databases">
        <title>A draft genome sequence of Mycobacterium wolinskyi.</title>
        <authorList>
            <person name="de Man T.J."/>
            <person name="Perry K.A."/>
            <person name="Coulliette A.D."/>
            <person name="Jensen B."/>
            <person name="Toney N.C."/>
            <person name="Limbago B.M."/>
            <person name="Noble-Wang J."/>
        </authorList>
    </citation>
    <scope>NUCLEOTIDE SEQUENCE [LARGE SCALE GENOMIC DNA]</scope>
    <source>
        <strain evidence="1 2">CDC_01</strain>
    </source>
</reference>
<proteinExistence type="predicted"/>
<evidence type="ECO:0000313" key="1">
    <source>
        <dbReference type="EMBL" id="KWX21529.1"/>
    </source>
</evidence>
<protein>
    <submittedName>
        <fullName evidence="1">Carbon monoxide dehydrogenase</fullName>
    </submittedName>
</protein>
<dbReference type="InterPro" id="IPR023393">
    <property type="entry name" value="START-like_dom_sf"/>
</dbReference>
<organism evidence="1 2">
    <name type="scientific">Mycolicibacterium wolinskyi</name>
    <dbReference type="NCBI Taxonomy" id="59750"/>
    <lineage>
        <taxon>Bacteria</taxon>
        <taxon>Bacillati</taxon>
        <taxon>Actinomycetota</taxon>
        <taxon>Actinomycetes</taxon>
        <taxon>Mycobacteriales</taxon>
        <taxon>Mycobacteriaceae</taxon>
        <taxon>Mycolicibacterium</taxon>
    </lineage>
</organism>
<dbReference type="SUPFAM" id="SSF55961">
    <property type="entry name" value="Bet v1-like"/>
    <property type="match status" value="1"/>
</dbReference>
<dbReference type="AlphaFoldDB" id="A0A132PGQ5"/>
<dbReference type="RefSeq" id="WP_067854254.1">
    <property type="nucleotide sequence ID" value="NZ_LGTW01000019.1"/>
</dbReference>
<accession>A0A132PGQ5</accession>
<dbReference type="PATRIC" id="fig|59750.3.peg.2424"/>
<dbReference type="PANTHER" id="PTHR38588">
    <property type="entry name" value="BLL0334 PROTEIN"/>
    <property type="match status" value="1"/>
</dbReference>
<dbReference type="STRING" id="59750.AWC31_27630"/>
<gene>
    <name evidence="1" type="ORF">AFM11_25310</name>
</gene>
<sequence>MQLVNEFSVAAPLDIAWATLTDIPRVVACIPGAELEGHDGDDYRAKVAVKVGPVGLTLSGTATVVSRDDAGHQMVVRGRARDGKGNGTAEATVTMAARDTGGRTEVTVRTDLELGGRIAQFGSGVIKQVSNRIIGQFVRRLDALIASPGAEPAPATGAAAPTPRPHVRETDWVAIALTALAGVALGLAIGRAAERLA</sequence>
<dbReference type="EMBL" id="LGTW01000019">
    <property type="protein sequence ID" value="KWX21529.1"/>
    <property type="molecule type" value="Genomic_DNA"/>
</dbReference>
<evidence type="ECO:0000313" key="2">
    <source>
        <dbReference type="Proteomes" id="UP000070612"/>
    </source>
</evidence>
<dbReference type="Pfam" id="PF06240">
    <property type="entry name" value="COXG"/>
    <property type="match status" value="1"/>
</dbReference>
<comment type="caution">
    <text evidence="1">The sequence shown here is derived from an EMBL/GenBank/DDBJ whole genome shotgun (WGS) entry which is preliminary data.</text>
</comment>
<name>A0A132PGQ5_9MYCO</name>
<dbReference type="CDD" id="cd07823">
    <property type="entry name" value="SRPBCC_5"/>
    <property type="match status" value="1"/>
</dbReference>
<dbReference type="Gene3D" id="3.30.530.20">
    <property type="match status" value="1"/>
</dbReference>